<dbReference type="AlphaFoldDB" id="A0AA88WB10"/>
<dbReference type="GO" id="GO:0009451">
    <property type="term" value="P:RNA modification"/>
    <property type="evidence" value="ECO:0007669"/>
    <property type="project" value="InterPro"/>
</dbReference>
<dbReference type="EMBL" id="JAVXUP010000664">
    <property type="protein sequence ID" value="KAK3023304.1"/>
    <property type="molecule type" value="Genomic_DNA"/>
</dbReference>
<accession>A0AA88WB10</accession>
<evidence type="ECO:0000313" key="3">
    <source>
        <dbReference type="EMBL" id="KAK3023304.1"/>
    </source>
</evidence>
<protein>
    <recommendedName>
        <fullName evidence="5">Pentatricopeptide repeat-containing protein</fullName>
    </recommendedName>
</protein>
<dbReference type="GO" id="GO:0003723">
    <property type="term" value="F:RNA binding"/>
    <property type="evidence" value="ECO:0007669"/>
    <property type="project" value="InterPro"/>
</dbReference>
<evidence type="ECO:0000256" key="1">
    <source>
        <dbReference type="ARBA" id="ARBA00022737"/>
    </source>
</evidence>
<evidence type="ECO:0008006" key="5">
    <source>
        <dbReference type="Google" id="ProtNLM"/>
    </source>
</evidence>
<proteinExistence type="predicted"/>
<name>A0AA88WB10_9ASTE</name>
<dbReference type="PANTHER" id="PTHR24015">
    <property type="entry name" value="OS07G0578800 PROTEIN-RELATED"/>
    <property type="match status" value="1"/>
</dbReference>
<evidence type="ECO:0000313" key="4">
    <source>
        <dbReference type="Proteomes" id="UP001188597"/>
    </source>
</evidence>
<organism evidence="3 4">
    <name type="scientific">Escallonia herrerae</name>
    <dbReference type="NCBI Taxonomy" id="1293975"/>
    <lineage>
        <taxon>Eukaryota</taxon>
        <taxon>Viridiplantae</taxon>
        <taxon>Streptophyta</taxon>
        <taxon>Embryophyta</taxon>
        <taxon>Tracheophyta</taxon>
        <taxon>Spermatophyta</taxon>
        <taxon>Magnoliopsida</taxon>
        <taxon>eudicotyledons</taxon>
        <taxon>Gunneridae</taxon>
        <taxon>Pentapetalae</taxon>
        <taxon>asterids</taxon>
        <taxon>campanulids</taxon>
        <taxon>Escalloniales</taxon>
        <taxon>Escalloniaceae</taxon>
        <taxon>Escallonia</taxon>
    </lineage>
</organism>
<keyword evidence="4" id="KW-1185">Reference proteome</keyword>
<comment type="caution">
    <text evidence="3">The sequence shown here is derived from an EMBL/GenBank/DDBJ whole genome shotgun (WGS) entry which is preliminary data.</text>
</comment>
<evidence type="ECO:0000256" key="2">
    <source>
        <dbReference type="PROSITE-ProRule" id="PRU00708"/>
    </source>
</evidence>
<feature type="repeat" description="PPR" evidence="2">
    <location>
        <begin position="72"/>
        <end position="109"/>
    </location>
</feature>
<gene>
    <name evidence="3" type="ORF">RJ639_043654</name>
</gene>
<keyword evidence="1" id="KW-0677">Repeat</keyword>
<dbReference type="InterPro" id="IPR002885">
    <property type="entry name" value="PPR_rpt"/>
</dbReference>
<dbReference type="InterPro" id="IPR011990">
    <property type="entry name" value="TPR-like_helical_dom_sf"/>
</dbReference>
<reference evidence="3" key="1">
    <citation type="submission" date="2022-12" db="EMBL/GenBank/DDBJ databases">
        <title>Draft genome assemblies for two species of Escallonia (Escalloniales).</title>
        <authorList>
            <person name="Chanderbali A."/>
            <person name="Dervinis C."/>
            <person name="Anghel I."/>
            <person name="Soltis D."/>
            <person name="Soltis P."/>
            <person name="Zapata F."/>
        </authorList>
    </citation>
    <scope>NUCLEOTIDE SEQUENCE</scope>
    <source>
        <strain evidence="3">UCBG64.0493</strain>
        <tissue evidence="3">Leaf</tissue>
    </source>
</reference>
<dbReference type="Proteomes" id="UP001188597">
    <property type="component" value="Unassembled WGS sequence"/>
</dbReference>
<dbReference type="Gene3D" id="1.25.40.10">
    <property type="entry name" value="Tetratricopeptide repeat domain"/>
    <property type="match status" value="1"/>
</dbReference>
<dbReference type="InterPro" id="IPR046960">
    <property type="entry name" value="PPR_At4g14850-like_plant"/>
</dbReference>
<dbReference type="PANTHER" id="PTHR24015:SF548">
    <property type="entry name" value="OS08G0340900 PROTEIN"/>
    <property type="match status" value="1"/>
</dbReference>
<dbReference type="PROSITE" id="PS51375">
    <property type="entry name" value="PPR"/>
    <property type="match status" value="1"/>
</dbReference>
<dbReference type="Pfam" id="PF01535">
    <property type="entry name" value="PPR"/>
    <property type="match status" value="2"/>
</dbReference>
<sequence length="183" mass="19877">MTHPSRSFFAQLLQATHEKNHPTGKTLQAQIIKTGSSSCPYIANSLVEVNLYAKCQHLPEAKLAFEEIDNKDTVSWNCLISGHSQQGGISNSSIVMRLFKRMRAENNAPPDATTLAGIFTAASNLADLFGGQLAHAVAVKMEICSDVFVGNSLMNMYCKSGFVTDARKVLIECLTEILSLGLL</sequence>